<evidence type="ECO:0000313" key="3">
    <source>
        <dbReference type="Proteomes" id="UP000030111"/>
    </source>
</evidence>
<feature type="chain" id="PRO_5001992408" description="Outer membrane protein beta-barrel domain-containing protein" evidence="1">
    <location>
        <begin position="19"/>
        <end position="225"/>
    </location>
</feature>
<name>A0A0A2MME9_9FLAO</name>
<protein>
    <recommendedName>
        <fullName evidence="4">Outer membrane protein beta-barrel domain-containing protein</fullName>
    </recommendedName>
</protein>
<reference evidence="2 3" key="1">
    <citation type="submission" date="2013-09" db="EMBL/GenBank/DDBJ databases">
        <authorList>
            <person name="Zeng Z."/>
            <person name="Chen C."/>
        </authorList>
    </citation>
    <scope>NUCLEOTIDE SEQUENCE [LARGE SCALE GENOMIC DNA]</scope>
    <source>
        <strain evidence="2 3">WB 4.1-42</strain>
    </source>
</reference>
<dbReference type="eggNOG" id="ENOG5031WXC">
    <property type="taxonomic scope" value="Bacteria"/>
</dbReference>
<gene>
    <name evidence="2" type="ORF">Q766_11485</name>
</gene>
<dbReference type="AlphaFoldDB" id="A0A0A2MME9"/>
<dbReference type="EMBL" id="JRLY01000008">
    <property type="protein sequence ID" value="KGO92731.1"/>
    <property type="molecule type" value="Genomic_DNA"/>
</dbReference>
<dbReference type="RefSeq" id="WP_026992812.1">
    <property type="nucleotide sequence ID" value="NZ_JRLY01000008.1"/>
</dbReference>
<dbReference type="Proteomes" id="UP000030111">
    <property type="component" value="Unassembled WGS sequence"/>
</dbReference>
<feature type="signal peptide" evidence="1">
    <location>
        <begin position="1"/>
        <end position="18"/>
    </location>
</feature>
<proteinExistence type="predicted"/>
<evidence type="ECO:0000313" key="2">
    <source>
        <dbReference type="EMBL" id="KGO92731.1"/>
    </source>
</evidence>
<organism evidence="2 3">
    <name type="scientific">Flavobacterium subsaxonicum WB 4.1-42 = DSM 21790</name>
    <dbReference type="NCBI Taxonomy" id="1121898"/>
    <lineage>
        <taxon>Bacteria</taxon>
        <taxon>Pseudomonadati</taxon>
        <taxon>Bacteroidota</taxon>
        <taxon>Flavobacteriia</taxon>
        <taxon>Flavobacteriales</taxon>
        <taxon>Flavobacteriaceae</taxon>
        <taxon>Flavobacterium</taxon>
    </lineage>
</organism>
<sequence length="225" mass="25691">MKKVLLFNFLLFALTIHAQYDSRFGVTAGANEYYMKGDFLFSRSNTGFTIGLVGTIPISENSEILTEITVSRHRMEFIGRENELASPEWIKFHLDRSNVSFIYDYDILHFLDDDLAIGFCAGPSFAFFGNFIPTDKSKEGYLLDPYGMDTEYMRLDGYGETMAFNVLAAFGPSVRYVNLEGSLRYYKGITDTYRNFPGSSPYTQFTGKDSYLSFTLTYYFGHSLD</sequence>
<dbReference type="OrthoDB" id="1376879at2"/>
<keyword evidence="3" id="KW-1185">Reference proteome</keyword>
<comment type="caution">
    <text evidence="2">The sequence shown here is derived from an EMBL/GenBank/DDBJ whole genome shotgun (WGS) entry which is preliminary data.</text>
</comment>
<accession>A0A0A2MME9</accession>
<keyword evidence="1" id="KW-0732">Signal</keyword>
<evidence type="ECO:0000256" key="1">
    <source>
        <dbReference type="SAM" id="SignalP"/>
    </source>
</evidence>
<evidence type="ECO:0008006" key="4">
    <source>
        <dbReference type="Google" id="ProtNLM"/>
    </source>
</evidence>